<dbReference type="PANTHER" id="PTHR42789">
    <property type="entry name" value="D-ISOMER SPECIFIC 2-HYDROXYACID DEHYDROGENASE FAMILY PROTEIN (AFU_ORTHOLOGUE AFUA_6G10090)"/>
    <property type="match status" value="1"/>
</dbReference>
<dbReference type="RefSeq" id="WP_091937309.1">
    <property type="nucleotide sequence ID" value="NZ_FNCY01000007.1"/>
</dbReference>
<dbReference type="EMBL" id="FNCY01000007">
    <property type="protein sequence ID" value="SDH66992.1"/>
    <property type="molecule type" value="Genomic_DNA"/>
</dbReference>
<organism evidence="7 8">
    <name type="scientific">Propionivibrio dicarboxylicus</name>
    <dbReference type="NCBI Taxonomy" id="83767"/>
    <lineage>
        <taxon>Bacteria</taxon>
        <taxon>Pseudomonadati</taxon>
        <taxon>Pseudomonadota</taxon>
        <taxon>Betaproteobacteria</taxon>
        <taxon>Rhodocyclales</taxon>
        <taxon>Rhodocyclaceae</taxon>
        <taxon>Propionivibrio</taxon>
    </lineage>
</organism>
<dbReference type="SUPFAM" id="SSF51735">
    <property type="entry name" value="NAD(P)-binding Rossmann-fold domains"/>
    <property type="match status" value="1"/>
</dbReference>
<dbReference type="InterPro" id="IPR036291">
    <property type="entry name" value="NAD(P)-bd_dom_sf"/>
</dbReference>
<evidence type="ECO:0000256" key="2">
    <source>
        <dbReference type="ARBA" id="ARBA00023002"/>
    </source>
</evidence>
<dbReference type="Pfam" id="PF02826">
    <property type="entry name" value="2-Hacid_dh_C"/>
    <property type="match status" value="1"/>
</dbReference>
<protein>
    <submittedName>
        <fullName evidence="7">D-3-phosphoglycerate dehydrogenase</fullName>
    </submittedName>
</protein>
<dbReference type="STRING" id="83767.SAMN05660652_02082"/>
<dbReference type="SUPFAM" id="SSF52283">
    <property type="entry name" value="Formate/glycerate dehydrogenase catalytic domain-like"/>
    <property type="match status" value="1"/>
</dbReference>
<dbReference type="PROSITE" id="PS00670">
    <property type="entry name" value="D_2_HYDROXYACID_DH_2"/>
    <property type="match status" value="1"/>
</dbReference>
<dbReference type="AlphaFoldDB" id="A0A1G8EAM1"/>
<keyword evidence="8" id="KW-1185">Reference proteome</keyword>
<dbReference type="InterPro" id="IPR043322">
    <property type="entry name" value="CtBP"/>
</dbReference>
<comment type="similarity">
    <text evidence="1 4">Belongs to the D-isomer specific 2-hydroxyacid dehydrogenase family.</text>
</comment>
<evidence type="ECO:0000256" key="1">
    <source>
        <dbReference type="ARBA" id="ARBA00005854"/>
    </source>
</evidence>
<dbReference type="OrthoDB" id="9805416at2"/>
<dbReference type="Gene3D" id="3.40.50.720">
    <property type="entry name" value="NAD(P)-binding Rossmann-like Domain"/>
    <property type="match status" value="2"/>
</dbReference>
<reference evidence="7 8" key="1">
    <citation type="submission" date="2016-10" db="EMBL/GenBank/DDBJ databases">
        <authorList>
            <person name="de Groot N.N."/>
        </authorList>
    </citation>
    <scope>NUCLEOTIDE SEQUENCE [LARGE SCALE GENOMIC DNA]</scope>
    <source>
        <strain evidence="7 8">DSM 5885</strain>
    </source>
</reference>
<feature type="domain" description="D-isomer specific 2-hydroxyacid dehydrogenase NAD-binding" evidence="6">
    <location>
        <begin position="127"/>
        <end position="303"/>
    </location>
</feature>
<dbReference type="Pfam" id="PF00389">
    <property type="entry name" value="2-Hacid_dh"/>
    <property type="match status" value="1"/>
</dbReference>
<dbReference type="InterPro" id="IPR050857">
    <property type="entry name" value="D-2-hydroxyacid_DH"/>
</dbReference>
<keyword evidence="2 4" id="KW-0560">Oxidoreductase</keyword>
<evidence type="ECO:0000256" key="3">
    <source>
        <dbReference type="ARBA" id="ARBA00023027"/>
    </source>
</evidence>
<dbReference type="PANTHER" id="PTHR42789:SF1">
    <property type="entry name" value="D-ISOMER SPECIFIC 2-HYDROXYACID DEHYDROGENASE FAMILY PROTEIN (AFU_ORTHOLOGUE AFUA_6G10090)"/>
    <property type="match status" value="1"/>
</dbReference>
<accession>A0A1G8EAM1</accession>
<proteinExistence type="inferred from homology"/>
<dbReference type="InterPro" id="IPR006139">
    <property type="entry name" value="D-isomer_2_OHA_DH_cat_dom"/>
</dbReference>
<keyword evidence="3" id="KW-0520">NAD</keyword>
<dbReference type="GO" id="GO:0051287">
    <property type="term" value="F:NAD binding"/>
    <property type="evidence" value="ECO:0007669"/>
    <property type="project" value="InterPro"/>
</dbReference>
<dbReference type="GO" id="GO:0003714">
    <property type="term" value="F:transcription corepressor activity"/>
    <property type="evidence" value="ECO:0007669"/>
    <property type="project" value="InterPro"/>
</dbReference>
<dbReference type="Proteomes" id="UP000198607">
    <property type="component" value="Unassembled WGS sequence"/>
</dbReference>
<evidence type="ECO:0000256" key="4">
    <source>
        <dbReference type="RuleBase" id="RU003719"/>
    </source>
</evidence>
<evidence type="ECO:0000259" key="6">
    <source>
        <dbReference type="Pfam" id="PF02826"/>
    </source>
</evidence>
<evidence type="ECO:0000313" key="7">
    <source>
        <dbReference type="EMBL" id="SDH66992.1"/>
    </source>
</evidence>
<feature type="domain" description="D-isomer specific 2-hydroxyacid dehydrogenase catalytic" evidence="5">
    <location>
        <begin position="36"/>
        <end position="335"/>
    </location>
</feature>
<dbReference type="InterPro" id="IPR006140">
    <property type="entry name" value="D-isomer_DH_NAD-bd"/>
</dbReference>
<gene>
    <name evidence="7" type="ORF">SAMN05660652_02082</name>
</gene>
<name>A0A1G8EAM1_9RHOO</name>
<evidence type="ECO:0000313" key="8">
    <source>
        <dbReference type="Proteomes" id="UP000198607"/>
    </source>
</evidence>
<dbReference type="CDD" id="cd05299">
    <property type="entry name" value="CtBP_dh"/>
    <property type="match status" value="1"/>
</dbReference>
<dbReference type="InterPro" id="IPR029753">
    <property type="entry name" value="D-isomer_DH_CS"/>
</dbReference>
<sequence length="337" mass="36599">MNNAETLDRRALRKAAPVVGITEPGYADHSVEAGILKSIGAEVRLLRWEGKRDKLLDMLPELDVIMIRDLPLLDREAIAALPAGAGIVRYGVGVDNIDLDAARQRGIPVANVPDYGADVEVADHAAALTLALVRRVVSRARQVDNLKWNIAQQEPIYRIAGSTLGLVGFGKIARAYLARMRAFGVDDVLVYDPYVSDDYLAQYHARPASFAEICGKAQIISLHAPATAETRHLVNADTLALMNKRTCLINTSRGGLVDTDALAAALKDDKIFGAALDVLEQEPIGENCPLRGLPNVILTDHTGWYSEASVRSIQEKAALAACEILTTGVPTHWVNRW</sequence>
<evidence type="ECO:0000259" key="5">
    <source>
        <dbReference type="Pfam" id="PF00389"/>
    </source>
</evidence>
<dbReference type="GO" id="GO:0016616">
    <property type="term" value="F:oxidoreductase activity, acting on the CH-OH group of donors, NAD or NADP as acceptor"/>
    <property type="evidence" value="ECO:0007669"/>
    <property type="project" value="InterPro"/>
</dbReference>